<dbReference type="InterPro" id="IPR036181">
    <property type="entry name" value="MIT_dom_sf"/>
</dbReference>
<reference evidence="7 8" key="1">
    <citation type="submission" date="2015-12" db="EMBL/GenBank/DDBJ databases">
        <title>Dictyostelia acquired genes for synthesis and detection of signals that induce cell-type specialization by lateral gene transfer from prokaryotes.</title>
        <authorList>
            <person name="Gloeckner G."/>
            <person name="Schaap P."/>
        </authorList>
    </citation>
    <scope>NUCLEOTIDE SEQUENCE [LARGE SCALE GENOMIC DNA]</scope>
    <source>
        <strain evidence="7 8">TK</strain>
    </source>
</reference>
<evidence type="ECO:0000256" key="2">
    <source>
        <dbReference type="ARBA" id="ARBA00022723"/>
    </source>
</evidence>
<keyword evidence="7" id="KW-0812">Transmembrane</keyword>
<dbReference type="InterPro" id="IPR000073">
    <property type="entry name" value="AB_hydrolase_1"/>
</dbReference>
<dbReference type="Proteomes" id="UP000076078">
    <property type="component" value="Unassembled WGS sequence"/>
</dbReference>
<gene>
    <name evidence="7" type="ORF">DLAC_10082</name>
</gene>
<dbReference type="PANTHER" id="PTHR10794:SF63">
    <property type="entry name" value="ALPHA_BETA HYDROLASE 1, ISOFORM A"/>
    <property type="match status" value="1"/>
</dbReference>
<protein>
    <submittedName>
        <fullName evidence="7">Transmembrane protein</fullName>
    </submittedName>
</protein>
<dbReference type="SUPFAM" id="SSF81296">
    <property type="entry name" value="E set domains"/>
    <property type="match status" value="1"/>
</dbReference>
<dbReference type="Pfam" id="PF00561">
    <property type="entry name" value="Abhydrolase_1"/>
    <property type="match status" value="1"/>
</dbReference>
<dbReference type="SMART" id="SM00745">
    <property type="entry name" value="MIT"/>
    <property type="match status" value="2"/>
</dbReference>
<dbReference type="GO" id="GO:0051792">
    <property type="term" value="P:medium-chain fatty acid biosynthetic process"/>
    <property type="evidence" value="ECO:0007669"/>
    <property type="project" value="TreeGrafter"/>
</dbReference>
<dbReference type="InterPro" id="IPR014756">
    <property type="entry name" value="Ig_E-set"/>
</dbReference>
<dbReference type="AlphaFoldDB" id="A0A151Z639"/>
<name>A0A151Z639_TIELA</name>
<dbReference type="PANTHER" id="PTHR10794">
    <property type="entry name" value="ABHYDROLASE DOMAIN-CONTAINING PROTEIN"/>
    <property type="match status" value="1"/>
</dbReference>
<dbReference type="Gene3D" id="1.20.58.80">
    <property type="entry name" value="Phosphotransferase system, lactose/cellobiose-type IIA subunit"/>
    <property type="match status" value="2"/>
</dbReference>
<accession>A0A151Z639</accession>
<comment type="similarity">
    <text evidence="1">Belongs to the AB hydrolase superfamily. AB hydrolase 4 family.</text>
</comment>
<evidence type="ECO:0000256" key="5">
    <source>
        <dbReference type="SAM" id="MobiDB-lite"/>
    </source>
</evidence>
<evidence type="ECO:0000313" key="8">
    <source>
        <dbReference type="Proteomes" id="UP000076078"/>
    </source>
</evidence>
<evidence type="ECO:0000256" key="3">
    <source>
        <dbReference type="ARBA" id="ARBA00022833"/>
    </source>
</evidence>
<evidence type="ECO:0000256" key="1">
    <source>
        <dbReference type="ARBA" id="ARBA00010884"/>
    </source>
</evidence>
<dbReference type="Gene3D" id="3.40.50.1820">
    <property type="entry name" value="alpha/beta hydrolase"/>
    <property type="match status" value="1"/>
</dbReference>
<comment type="caution">
    <text evidence="7">The sequence shown here is derived from an EMBL/GenBank/DDBJ whole genome shotgun (WGS) entry which is preliminary data.</text>
</comment>
<dbReference type="InterPro" id="IPR050960">
    <property type="entry name" value="AB_hydrolase_4_sf"/>
</dbReference>
<keyword evidence="7" id="KW-0472">Membrane</keyword>
<dbReference type="CDD" id="cd02656">
    <property type="entry name" value="MIT"/>
    <property type="match status" value="2"/>
</dbReference>
<dbReference type="Pfam" id="PF04212">
    <property type="entry name" value="MIT"/>
    <property type="match status" value="2"/>
</dbReference>
<dbReference type="SUPFAM" id="SSF116846">
    <property type="entry name" value="MIT domain"/>
    <property type="match status" value="2"/>
</dbReference>
<dbReference type="SUPFAM" id="SSF57716">
    <property type="entry name" value="Glucocorticoid receptor-like (DNA-binding domain)"/>
    <property type="match status" value="1"/>
</dbReference>
<proteinExistence type="inferred from homology"/>
<dbReference type="SUPFAM" id="SSF53474">
    <property type="entry name" value="alpha/beta-Hydrolases"/>
    <property type="match status" value="1"/>
</dbReference>
<dbReference type="GO" id="GO:0046872">
    <property type="term" value="F:metal ion binding"/>
    <property type="evidence" value="ECO:0007669"/>
    <property type="project" value="UniProtKB-KW"/>
</dbReference>
<dbReference type="InterPro" id="IPR014752">
    <property type="entry name" value="Arrestin-like_C"/>
</dbReference>
<dbReference type="Pfam" id="PF00412">
    <property type="entry name" value="LIM"/>
    <property type="match status" value="1"/>
</dbReference>
<dbReference type="InterPro" id="IPR029058">
    <property type="entry name" value="AB_hydrolase_fold"/>
</dbReference>
<dbReference type="InterPro" id="IPR001781">
    <property type="entry name" value="Znf_LIM"/>
</dbReference>
<dbReference type="GO" id="GO:0008126">
    <property type="term" value="F:acetylesterase activity"/>
    <property type="evidence" value="ECO:0007669"/>
    <property type="project" value="TreeGrafter"/>
</dbReference>
<dbReference type="CDD" id="cd09396">
    <property type="entry name" value="LIM_DA1"/>
    <property type="match status" value="1"/>
</dbReference>
<dbReference type="SMART" id="SM00132">
    <property type="entry name" value="LIM"/>
    <property type="match status" value="1"/>
</dbReference>
<dbReference type="STRING" id="361077.A0A151Z639"/>
<keyword evidence="2 4" id="KW-0479">Metal-binding</keyword>
<dbReference type="EMBL" id="LODT01000041">
    <property type="protein sequence ID" value="KYQ89420.1"/>
    <property type="molecule type" value="Genomic_DNA"/>
</dbReference>
<organism evidence="7 8">
    <name type="scientific">Tieghemostelium lacteum</name>
    <name type="common">Slime mold</name>
    <name type="synonym">Dictyostelium lacteum</name>
    <dbReference type="NCBI Taxonomy" id="361077"/>
    <lineage>
        <taxon>Eukaryota</taxon>
        <taxon>Amoebozoa</taxon>
        <taxon>Evosea</taxon>
        <taxon>Eumycetozoa</taxon>
        <taxon>Dictyostelia</taxon>
        <taxon>Dictyosteliales</taxon>
        <taxon>Raperosteliaceae</taxon>
        <taxon>Tieghemostelium</taxon>
    </lineage>
</organism>
<evidence type="ECO:0000256" key="4">
    <source>
        <dbReference type="PROSITE-ProRule" id="PRU00125"/>
    </source>
</evidence>
<sequence length="924" mass="103994">MSNEILQVGLNLSKSAVEADNEKNYTAASKLYEQAVLNLKLAIISEKDPNKTSLINSKIDEYSKRNQFIQHLLNQNQQPLRNDTQGSNISFNFPSVPNTVSPSIANLGNTGMNNSGGSIQSFPSFPSVNVQQQQQQPSYMNSNNSSPQDNLAKLASLSTPTVDSSREANQKLNRVEAYEIAKNLSKKGIREEELKNYRGATQYYEQSCAHFLVAIKNEPDPIMKKSMQEEAKVFLDRIEVLKPYVQHQNQTSPPLPQPTPQTQLFNSSVSSISSFPSAGTSMNSFGGMGGINTNMPQQQQIFLQKSQLNNGVGGNGLGQTTNIGMIPTSSFSVDKCAACGAVLSTNSIKALDRNWHPECFSVSIICAGCQKPFQLVNLSLKVKDGKAYHPMCFESTTGLYQEENRSFVGSSKTLFFSIQMQRKFYKAGETIQFAFIIDNATSKKVDKVVSYLLMSENRMEIIGTSYERRSKKSVKKLGRCEFFHSNRFPLVKDRFEGDFFFSLPPNLLPSETSGVDASFVREYQLVVKCYIRIVCLFIDREVIEMFRKNNKVELFFDKTNEKNFEIIKQCPHLYQGDGDFKKDIEAEDGYRKPTVSNNAAVFEPPLSLYATHIMNYYATFMKKKIHLKSKREAIKCPDGGTVSLDWFDFGVEFQPDTPTIVILHGLTGGSHEIYVQYFAKHAFETKGFRSVVLNYRGCAGNEVTADMGYCAIQIDDLKYALEHHIRPKVPKETPQFLIGFSLGSSILVNYLHRVGEENNFLAFASVSNPLDMMACTINLRATYFNRKFYNEALATNLKRLFARFGNRLDKYATAQQIQQAKTIYDLDNLITSKMFNFENADEYYRKASPANHIETLKKPILFINALDDPIAPGHSIPVDKFKLNPNVILATTPSGGHLGFISSVDWENWSDKAVIEYFSTFLPK</sequence>
<dbReference type="GO" id="GO:0051793">
    <property type="term" value="P:medium-chain fatty acid catabolic process"/>
    <property type="evidence" value="ECO:0007669"/>
    <property type="project" value="TreeGrafter"/>
</dbReference>
<dbReference type="Gene3D" id="2.10.110.10">
    <property type="entry name" value="Cysteine Rich Protein"/>
    <property type="match status" value="1"/>
</dbReference>
<evidence type="ECO:0000313" key="7">
    <source>
        <dbReference type="EMBL" id="KYQ89420.1"/>
    </source>
</evidence>
<dbReference type="InterPro" id="IPR007330">
    <property type="entry name" value="MIT_dom"/>
</dbReference>
<feature type="compositionally biased region" description="Low complexity" evidence="5">
    <location>
        <begin position="123"/>
        <end position="148"/>
    </location>
</feature>
<dbReference type="InParanoid" id="A0A151Z639"/>
<feature type="compositionally biased region" description="Polar residues" evidence="5">
    <location>
        <begin position="111"/>
        <end position="122"/>
    </location>
</feature>
<keyword evidence="4" id="KW-0440">LIM domain</keyword>
<keyword evidence="8" id="KW-1185">Reference proteome</keyword>
<dbReference type="GO" id="GO:0047372">
    <property type="term" value="F:monoacylglycerol lipase activity"/>
    <property type="evidence" value="ECO:0007669"/>
    <property type="project" value="TreeGrafter"/>
</dbReference>
<feature type="region of interest" description="Disordered" evidence="5">
    <location>
        <begin position="111"/>
        <end position="151"/>
    </location>
</feature>
<dbReference type="FunCoup" id="A0A151Z639">
    <property type="interactions" value="29"/>
</dbReference>
<feature type="domain" description="LIM zinc-binding" evidence="6">
    <location>
        <begin position="334"/>
        <end position="399"/>
    </location>
</feature>
<dbReference type="Gene3D" id="2.60.40.640">
    <property type="match status" value="1"/>
</dbReference>
<dbReference type="InterPro" id="IPR011022">
    <property type="entry name" value="Arrestin_C-like"/>
</dbReference>
<dbReference type="PROSITE" id="PS50023">
    <property type="entry name" value="LIM_DOMAIN_2"/>
    <property type="match status" value="1"/>
</dbReference>
<dbReference type="OrthoDB" id="5954035at2759"/>
<keyword evidence="3 4" id="KW-0862">Zinc</keyword>
<dbReference type="Pfam" id="PF02752">
    <property type="entry name" value="Arrestin_C"/>
    <property type="match status" value="1"/>
</dbReference>
<evidence type="ECO:0000259" key="6">
    <source>
        <dbReference type="PROSITE" id="PS50023"/>
    </source>
</evidence>